<feature type="region of interest" description="Disordered" evidence="6">
    <location>
        <begin position="1"/>
        <end position="27"/>
    </location>
</feature>
<comment type="subcellular location">
    <subcellularLocation>
        <location evidence="1">Cell membrane</location>
        <topology evidence="1">Multi-pass membrane protein</topology>
    </subcellularLocation>
</comment>
<dbReference type="RefSeq" id="WP_344321700.1">
    <property type="nucleotide sequence ID" value="NZ_BAAASZ010000017.1"/>
</dbReference>
<evidence type="ECO:0000313" key="9">
    <source>
        <dbReference type="Proteomes" id="UP001501638"/>
    </source>
</evidence>
<proteinExistence type="predicted"/>
<evidence type="ECO:0000256" key="2">
    <source>
        <dbReference type="ARBA" id="ARBA00022475"/>
    </source>
</evidence>
<gene>
    <name evidence="8" type="ORF">GCM10010405_18990</name>
</gene>
<feature type="compositionally biased region" description="Basic and acidic residues" evidence="6">
    <location>
        <begin position="342"/>
        <end position="360"/>
    </location>
</feature>
<evidence type="ECO:0000256" key="3">
    <source>
        <dbReference type="ARBA" id="ARBA00022692"/>
    </source>
</evidence>
<protein>
    <submittedName>
        <fullName evidence="8">YihY/virulence factor BrkB family protein</fullName>
    </submittedName>
</protein>
<evidence type="ECO:0000256" key="4">
    <source>
        <dbReference type="ARBA" id="ARBA00022989"/>
    </source>
</evidence>
<dbReference type="PANTHER" id="PTHR30213">
    <property type="entry name" value="INNER MEMBRANE PROTEIN YHJD"/>
    <property type="match status" value="1"/>
</dbReference>
<feature type="transmembrane region" description="Helical" evidence="7">
    <location>
        <begin position="232"/>
        <end position="256"/>
    </location>
</feature>
<feature type="transmembrane region" description="Helical" evidence="7">
    <location>
        <begin position="154"/>
        <end position="177"/>
    </location>
</feature>
<organism evidence="8 9">
    <name type="scientific">Streptomyces macrosporus</name>
    <dbReference type="NCBI Taxonomy" id="44032"/>
    <lineage>
        <taxon>Bacteria</taxon>
        <taxon>Bacillati</taxon>
        <taxon>Actinomycetota</taxon>
        <taxon>Actinomycetes</taxon>
        <taxon>Kitasatosporales</taxon>
        <taxon>Streptomycetaceae</taxon>
        <taxon>Streptomyces</taxon>
    </lineage>
</organism>
<dbReference type="EMBL" id="BAAASZ010000017">
    <property type="protein sequence ID" value="GAA2436054.1"/>
    <property type="molecule type" value="Genomic_DNA"/>
</dbReference>
<evidence type="ECO:0000256" key="7">
    <source>
        <dbReference type="SAM" id="Phobius"/>
    </source>
</evidence>
<keyword evidence="5 7" id="KW-0472">Membrane</keyword>
<reference evidence="8 9" key="1">
    <citation type="journal article" date="2019" name="Int. J. Syst. Evol. Microbiol.">
        <title>The Global Catalogue of Microorganisms (GCM) 10K type strain sequencing project: providing services to taxonomists for standard genome sequencing and annotation.</title>
        <authorList>
            <consortium name="The Broad Institute Genomics Platform"/>
            <consortium name="The Broad Institute Genome Sequencing Center for Infectious Disease"/>
            <person name="Wu L."/>
            <person name="Ma J."/>
        </authorList>
    </citation>
    <scope>NUCLEOTIDE SEQUENCE [LARGE SCALE GENOMIC DNA]</scope>
    <source>
        <strain evidence="8 9">JCM 6305</strain>
    </source>
</reference>
<keyword evidence="4 7" id="KW-1133">Transmembrane helix</keyword>
<dbReference type="InterPro" id="IPR017039">
    <property type="entry name" value="Virul_fac_BrkB"/>
</dbReference>
<accession>A0ABN3JRU9</accession>
<feature type="transmembrane region" description="Helical" evidence="7">
    <location>
        <begin position="51"/>
        <end position="74"/>
    </location>
</feature>
<dbReference type="Pfam" id="PF03631">
    <property type="entry name" value="Virul_fac_BrkB"/>
    <property type="match status" value="1"/>
</dbReference>
<evidence type="ECO:0000256" key="1">
    <source>
        <dbReference type="ARBA" id="ARBA00004651"/>
    </source>
</evidence>
<name>A0ABN3JRU9_9ACTN</name>
<feature type="transmembrane region" description="Helical" evidence="7">
    <location>
        <begin position="111"/>
        <end position="133"/>
    </location>
</feature>
<feature type="transmembrane region" description="Helical" evidence="7">
    <location>
        <begin position="268"/>
        <end position="287"/>
    </location>
</feature>
<feature type="compositionally biased region" description="Basic residues" evidence="6">
    <location>
        <begin position="1"/>
        <end position="10"/>
    </location>
</feature>
<dbReference type="NCBIfam" id="TIGR00765">
    <property type="entry name" value="yihY_not_rbn"/>
    <property type="match status" value="1"/>
</dbReference>
<comment type="caution">
    <text evidence="8">The sequence shown here is derived from an EMBL/GenBank/DDBJ whole genome shotgun (WGS) entry which is preliminary data.</text>
</comment>
<evidence type="ECO:0000256" key="5">
    <source>
        <dbReference type="ARBA" id="ARBA00023136"/>
    </source>
</evidence>
<dbReference type="PANTHER" id="PTHR30213:SF0">
    <property type="entry name" value="UPF0761 MEMBRANE PROTEIN YIHY"/>
    <property type="match status" value="1"/>
</dbReference>
<dbReference type="Proteomes" id="UP001501638">
    <property type="component" value="Unassembled WGS sequence"/>
</dbReference>
<feature type="transmembrane region" description="Helical" evidence="7">
    <location>
        <begin position="197"/>
        <end position="220"/>
    </location>
</feature>
<feature type="region of interest" description="Disordered" evidence="6">
    <location>
        <begin position="300"/>
        <end position="360"/>
    </location>
</feature>
<dbReference type="PIRSF" id="PIRSF035875">
    <property type="entry name" value="RNase_BN"/>
    <property type="match status" value="1"/>
</dbReference>
<keyword evidence="3 7" id="KW-0812">Transmembrane</keyword>
<sequence>MSKHKIRSNPRHASDRNPDEPSDLPKKSWKGVLKRTVAEFRDDNLTDWAAALTYYGVLSIFPALLALVSVLGVIGRSAIQPLIDNVATLAPGEVRDILVSMLRQLQNNQGGAGIALIIGVAVALWSASGYVAAFMRASNAVYDIEEGRPIWKKLPVRLGVTVALLVMLALSSFAVVLTGDLSRRIGDLVGLGDTAVSVWNIAKWPALVVLVSLMIALLYWAAPNVRHGGFRWVTPGSILAVLLWIVASACFAFYVANFGSYNKTYGSLAGVIIFLIWLWITNIVILLGQEFDAEMQRGRAIQAGRPPDEEPYVEPRDTRGFPDSPPASSAEGGDDREEGGDDRERTGSARRADPDRDTGR</sequence>
<feature type="compositionally biased region" description="Acidic residues" evidence="6">
    <location>
        <begin position="332"/>
        <end position="341"/>
    </location>
</feature>
<keyword evidence="2" id="KW-1003">Cell membrane</keyword>
<evidence type="ECO:0000256" key="6">
    <source>
        <dbReference type="SAM" id="MobiDB-lite"/>
    </source>
</evidence>
<keyword evidence="9" id="KW-1185">Reference proteome</keyword>
<evidence type="ECO:0000313" key="8">
    <source>
        <dbReference type="EMBL" id="GAA2436054.1"/>
    </source>
</evidence>
<feature type="compositionally biased region" description="Basic and acidic residues" evidence="6">
    <location>
        <begin position="12"/>
        <end position="26"/>
    </location>
</feature>